<accession>A0A0F9AYY2</accession>
<feature type="non-terminal residue" evidence="2">
    <location>
        <position position="312"/>
    </location>
</feature>
<protein>
    <submittedName>
        <fullName evidence="2">Uncharacterized protein</fullName>
    </submittedName>
</protein>
<proteinExistence type="predicted"/>
<dbReference type="AlphaFoldDB" id="A0A0F9AYY2"/>
<dbReference type="EMBL" id="LAZR01040370">
    <property type="protein sequence ID" value="KKL14650.1"/>
    <property type="molecule type" value="Genomic_DNA"/>
</dbReference>
<feature type="region of interest" description="Disordered" evidence="1">
    <location>
        <begin position="1"/>
        <end position="96"/>
    </location>
</feature>
<evidence type="ECO:0000256" key="1">
    <source>
        <dbReference type="SAM" id="MobiDB-lite"/>
    </source>
</evidence>
<feature type="region of interest" description="Disordered" evidence="1">
    <location>
        <begin position="117"/>
        <end position="147"/>
    </location>
</feature>
<feature type="compositionally biased region" description="Acidic residues" evidence="1">
    <location>
        <begin position="42"/>
        <end position="69"/>
    </location>
</feature>
<evidence type="ECO:0000313" key="2">
    <source>
        <dbReference type="EMBL" id="KKL14650.1"/>
    </source>
</evidence>
<name>A0A0F9AYY2_9ZZZZ</name>
<gene>
    <name evidence="2" type="ORF">LCGC14_2513540</name>
</gene>
<organism evidence="2">
    <name type="scientific">marine sediment metagenome</name>
    <dbReference type="NCBI Taxonomy" id="412755"/>
    <lineage>
        <taxon>unclassified sequences</taxon>
        <taxon>metagenomes</taxon>
        <taxon>ecological metagenomes</taxon>
    </lineage>
</organism>
<feature type="compositionally biased region" description="Basic and acidic residues" evidence="1">
    <location>
        <begin position="70"/>
        <end position="96"/>
    </location>
</feature>
<feature type="region of interest" description="Disordered" evidence="1">
    <location>
        <begin position="256"/>
        <end position="312"/>
    </location>
</feature>
<sequence>MEPEALTETEQKHMDTQGESSLGGVEPDENAKITPEPVKEPEPEEPDTSPEIPDPEPQIETEAPLEADSDDPKPEPEPEKPKREPTSSERRFEKLVQERKQFSVELAQERQERAKLEGRIDQILKSADAPPPDPEEDPEAFNTHQLAQKDAQIADLQKQADQFNQQQALNAEVQEVQKVLADQIAEADNPEFDAMQNHLLESRRAELVNLMGVNATSQDVQNQLQQEVWNELRAAHQKGYNIPAYVEQLARQRGYGNGVTAGSNHAPPASQTDQADKKLATIAKGQEAGSKMSSGGGPSGKGLTLNALAAMS</sequence>
<reference evidence="2" key="1">
    <citation type="journal article" date="2015" name="Nature">
        <title>Complex archaea that bridge the gap between prokaryotes and eukaryotes.</title>
        <authorList>
            <person name="Spang A."/>
            <person name="Saw J.H."/>
            <person name="Jorgensen S.L."/>
            <person name="Zaremba-Niedzwiedzka K."/>
            <person name="Martijn J."/>
            <person name="Lind A.E."/>
            <person name="van Eijk R."/>
            <person name="Schleper C."/>
            <person name="Guy L."/>
            <person name="Ettema T.J."/>
        </authorList>
    </citation>
    <scope>NUCLEOTIDE SEQUENCE</scope>
</reference>
<comment type="caution">
    <text evidence="2">The sequence shown here is derived from an EMBL/GenBank/DDBJ whole genome shotgun (WGS) entry which is preliminary data.</text>
</comment>